<dbReference type="InterPro" id="IPR017827">
    <property type="entry name" value="HSQ_synthase_HpnC"/>
</dbReference>
<dbReference type="EMBL" id="SHKW01000001">
    <property type="protein sequence ID" value="RZU43497.1"/>
    <property type="molecule type" value="Genomic_DNA"/>
</dbReference>
<dbReference type="SFLD" id="SFLDG01212">
    <property type="entry name" value="Phytoene_synthase_like"/>
    <property type="match status" value="1"/>
</dbReference>
<accession>A0A4Q7YZX7</accession>
<reference evidence="1 2" key="1">
    <citation type="submission" date="2019-02" db="EMBL/GenBank/DDBJ databases">
        <title>Genomic Encyclopedia of Archaeal and Bacterial Type Strains, Phase II (KMG-II): from individual species to whole genera.</title>
        <authorList>
            <person name="Goeker M."/>
        </authorList>
    </citation>
    <scope>NUCLEOTIDE SEQUENCE [LARGE SCALE GENOMIC DNA]</scope>
    <source>
        <strain evidence="1 2">DSM 18101</strain>
    </source>
</reference>
<dbReference type="InterPro" id="IPR002060">
    <property type="entry name" value="Squ/phyt_synthse"/>
</dbReference>
<dbReference type="InterPro" id="IPR044843">
    <property type="entry name" value="Trans_IPPS_bact-type"/>
</dbReference>
<dbReference type="InterPro" id="IPR008949">
    <property type="entry name" value="Isoprenoid_synthase_dom_sf"/>
</dbReference>
<gene>
    <name evidence="1" type="ORF">BDD14_5163</name>
</gene>
<keyword evidence="2" id="KW-1185">Reference proteome</keyword>
<dbReference type="GO" id="GO:0016114">
    <property type="term" value="P:terpenoid biosynthetic process"/>
    <property type="evidence" value="ECO:0007669"/>
    <property type="project" value="UniProtKB-ARBA"/>
</dbReference>
<comment type="caution">
    <text evidence="1">The sequence shown here is derived from an EMBL/GenBank/DDBJ whole genome shotgun (WGS) entry which is preliminary data.</text>
</comment>
<dbReference type="Proteomes" id="UP000292958">
    <property type="component" value="Unassembled WGS sequence"/>
</dbReference>
<dbReference type="Gene3D" id="1.10.600.10">
    <property type="entry name" value="Farnesyl Diphosphate Synthase"/>
    <property type="match status" value="1"/>
</dbReference>
<dbReference type="NCBIfam" id="TIGR03464">
    <property type="entry name" value="HpnC"/>
    <property type="match status" value="1"/>
</dbReference>
<dbReference type="AlphaFoldDB" id="A0A4Q7YZX7"/>
<name>A0A4Q7YZX7_9BACT</name>
<sequence>MSELSTAEHALLGAPHQYLTPLERPTLAEARAWCGELTRSHYENFHVATIFLPRRVKPHFESIYAYCRVADDLGDEVADPVVATRLLDAWGSMLDECYDTPDRSMHPVFVALRETIQACDLPRQLFSDLLVAFRMDQVKTEYATWSELLEYSHYSANPVGRLVLLVCGYREESIAQLSDKVCTALQLANFWQDVVEDKERGRRYLPEESMVRFQVDEGQIEGRVFTPEFGAMIRDLVIRTRAMLSEGGEISRHVDRELAVTLNLFRKGGDAILDGIVAQDYDVLRGRPVVTRVKKLSLLAGALFEKLRSGISR</sequence>
<dbReference type="CDD" id="cd00683">
    <property type="entry name" value="Trans_IPPS_HH"/>
    <property type="match status" value="1"/>
</dbReference>
<dbReference type="SUPFAM" id="SSF48576">
    <property type="entry name" value="Terpenoid synthases"/>
    <property type="match status" value="1"/>
</dbReference>
<dbReference type="PANTHER" id="PTHR31480">
    <property type="entry name" value="BIFUNCTIONAL LYCOPENE CYCLASE/PHYTOENE SYNTHASE"/>
    <property type="match status" value="1"/>
</dbReference>
<dbReference type="Pfam" id="PF00494">
    <property type="entry name" value="SQS_PSY"/>
    <property type="match status" value="1"/>
</dbReference>
<dbReference type="SFLD" id="SFLDG01018">
    <property type="entry name" value="Squalene/Phytoene_Synthase_Lik"/>
    <property type="match status" value="1"/>
</dbReference>
<protein>
    <submittedName>
        <fullName evidence="1">Squalene synthase HpnC</fullName>
    </submittedName>
</protein>
<dbReference type="SFLD" id="SFLDS00005">
    <property type="entry name" value="Isoprenoid_Synthase_Type_I"/>
    <property type="match status" value="1"/>
</dbReference>
<dbReference type="OrthoDB" id="9787280at2"/>
<evidence type="ECO:0000313" key="1">
    <source>
        <dbReference type="EMBL" id="RZU43497.1"/>
    </source>
</evidence>
<proteinExistence type="predicted"/>
<dbReference type="GO" id="GO:0051996">
    <property type="term" value="F:squalene synthase [NAD(P)H] activity"/>
    <property type="evidence" value="ECO:0007669"/>
    <property type="project" value="InterPro"/>
</dbReference>
<evidence type="ECO:0000313" key="2">
    <source>
        <dbReference type="Proteomes" id="UP000292958"/>
    </source>
</evidence>
<dbReference type="GO" id="GO:0004311">
    <property type="term" value="F:geranylgeranyl diphosphate synthase activity"/>
    <property type="evidence" value="ECO:0007669"/>
    <property type="project" value="InterPro"/>
</dbReference>
<organism evidence="1 2">
    <name type="scientific">Edaphobacter modestus</name>
    <dbReference type="NCBI Taxonomy" id="388466"/>
    <lineage>
        <taxon>Bacteria</taxon>
        <taxon>Pseudomonadati</taxon>
        <taxon>Acidobacteriota</taxon>
        <taxon>Terriglobia</taxon>
        <taxon>Terriglobales</taxon>
        <taxon>Acidobacteriaceae</taxon>
        <taxon>Edaphobacter</taxon>
    </lineage>
</organism>
<dbReference type="InterPro" id="IPR033904">
    <property type="entry name" value="Trans_IPPS_HH"/>
</dbReference>
<dbReference type="RefSeq" id="WP_130422109.1">
    <property type="nucleotide sequence ID" value="NZ_SHKW01000001.1"/>
</dbReference>